<accession>A0A974D0M2</accession>
<gene>
    <name evidence="1" type="ORF">XELAEV_18025402mg</name>
</gene>
<proteinExistence type="predicted"/>
<protein>
    <submittedName>
        <fullName evidence="1">Uncharacterized protein</fullName>
    </submittedName>
</protein>
<evidence type="ECO:0000313" key="2">
    <source>
        <dbReference type="Proteomes" id="UP000694892"/>
    </source>
</evidence>
<sequence>MLSSIWVVSPIGIPRIPTNRTPIFAIVSKVGVGNTDITISGSYKVGGQAGHVKVPELIAEIKRGESENCNVCAGGVEPKGTNTQSIFSYGHLARRPEQMPTPPTDQEKDI</sequence>
<dbReference type="Proteomes" id="UP000694892">
    <property type="component" value="Chromosome 4S"/>
</dbReference>
<evidence type="ECO:0000313" key="1">
    <source>
        <dbReference type="EMBL" id="OCT82867.1"/>
    </source>
</evidence>
<reference evidence="2" key="1">
    <citation type="journal article" date="2016" name="Nature">
        <title>Genome evolution in the allotetraploid frog Xenopus laevis.</title>
        <authorList>
            <person name="Session A.M."/>
            <person name="Uno Y."/>
            <person name="Kwon T."/>
            <person name="Chapman J.A."/>
            <person name="Toyoda A."/>
            <person name="Takahashi S."/>
            <person name="Fukui A."/>
            <person name="Hikosaka A."/>
            <person name="Suzuki A."/>
            <person name="Kondo M."/>
            <person name="van Heeringen S.J."/>
            <person name="Quigley I."/>
            <person name="Heinz S."/>
            <person name="Ogino H."/>
            <person name="Ochi H."/>
            <person name="Hellsten U."/>
            <person name="Lyons J.B."/>
            <person name="Simakov O."/>
            <person name="Putnam N."/>
            <person name="Stites J."/>
            <person name="Kuroki Y."/>
            <person name="Tanaka T."/>
            <person name="Michiue T."/>
            <person name="Watanabe M."/>
            <person name="Bogdanovic O."/>
            <person name="Lister R."/>
            <person name="Georgiou G."/>
            <person name="Paranjpe S.S."/>
            <person name="van Kruijsbergen I."/>
            <person name="Shu S."/>
            <person name="Carlson J."/>
            <person name="Kinoshita T."/>
            <person name="Ohta Y."/>
            <person name="Mawaribuchi S."/>
            <person name="Jenkins J."/>
            <person name="Grimwood J."/>
            <person name="Schmutz J."/>
            <person name="Mitros T."/>
            <person name="Mozaffari S.V."/>
            <person name="Suzuki Y."/>
            <person name="Haramoto Y."/>
            <person name="Yamamoto T.S."/>
            <person name="Takagi C."/>
            <person name="Heald R."/>
            <person name="Miller K."/>
            <person name="Haudenschild C."/>
            <person name="Kitzman J."/>
            <person name="Nakayama T."/>
            <person name="Izutsu Y."/>
            <person name="Robert J."/>
            <person name="Fortriede J."/>
            <person name="Burns K."/>
            <person name="Lotay V."/>
            <person name="Karimi K."/>
            <person name="Yasuoka Y."/>
            <person name="Dichmann D.S."/>
            <person name="Flajnik M.F."/>
            <person name="Houston D.W."/>
            <person name="Shendure J."/>
            <person name="DuPasquier L."/>
            <person name="Vize P.D."/>
            <person name="Zorn A.M."/>
            <person name="Ito M."/>
            <person name="Marcotte E.M."/>
            <person name="Wallingford J.B."/>
            <person name="Ito Y."/>
            <person name="Asashima M."/>
            <person name="Ueno N."/>
            <person name="Matsuda Y."/>
            <person name="Veenstra G.J."/>
            <person name="Fujiyama A."/>
            <person name="Harland R.M."/>
            <person name="Taira M."/>
            <person name="Rokhsar D.S."/>
        </authorList>
    </citation>
    <scope>NUCLEOTIDE SEQUENCE [LARGE SCALE GENOMIC DNA]</scope>
    <source>
        <strain evidence="2">J</strain>
    </source>
</reference>
<dbReference type="AlphaFoldDB" id="A0A974D0M2"/>
<organism evidence="1 2">
    <name type="scientific">Xenopus laevis</name>
    <name type="common">African clawed frog</name>
    <dbReference type="NCBI Taxonomy" id="8355"/>
    <lineage>
        <taxon>Eukaryota</taxon>
        <taxon>Metazoa</taxon>
        <taxon>Chordata</taxon>
        <taxon>Craniata</taxon>
        <taxon>Vertebrata</taxon>
        <taxon>Euteleostomi</taxon>
        <taxon>Amphibia</taxon>
        <taxon>Batrachia</taxon>
        <taxon>Anura</taxon>
        <taxon>Pipoidea</taxon>
        <taxon>Pipidae</taxon>
        <taxon>Xenopodinae</taxon>
        <taxon>Xenopus</taxon>
        <taxon>Xenopus</taxon>
    </lineage>
</organism>
<dbReference type="EMBL" id="CM004473">
    <property type="protein sequence ID" value="OCT82867.1"/>
    <property type="molecule type" value="Genomic_DNA"/>
</dbReference>
<name>A0A974D0M2_XENLA</name>